<keyword evidence="3" id="KW-1185">Reference proteome</keyword>
<sequence length="126" mass="14091">MLDMKGGLLRGLATFMILAELAERPKCGYEIGKDISQKVGGKLPPGYVYVMLSMLEKKGLVESSPIGERKKEYRITEKGIDFLIEHEQHIDKVIALLREVEGVARSLRYSRLQKSGGLREGEPSQS</sequence>
<dbReference type="AlphaFoldDB" id="D9Q1Z7"/>
<dbReference type="InterPro" id="IPR005149">
    <property type="entry name" value="Tscrpt_reg_PadR_N"/>
</dbReference>
<dbReference type="InterPro" id="IPR036390">
    <property type="entry name" value="WH_DNA-bd_sf"/>
</dbReference>
<dbReference type="STRING" id="666510.ASAC_0930"/>
<dbReference type="Proteomes" id="UP000000346">
    <property type="component" value="Chromosome"/>
</dbReference>
<dbReference type="InParanoid" id="D9Q1Z7"/>
<dbReference type="EMBL" id="CP001742">
    <property type="protein sequence ID" value="ADL19335.1"/>
    <property type="molecule type" value="Genomic_DNA"/>
</dbReference>
<dbReference type="Gene3D" id="1.10.10.10">
    <property type="entry name" value="Winged helix-like DNA-binding domain superfamily/Winged helix DNA-binding domain"/>
    <property type="match status" value="1"/>
</dbReference>
<protein>
    <submittedName>
        <fullName evidence="2">Transcriptional regulator PadR-like family</fullName>
    </submittedName>
</protein>
<dbReference type="InterPro" id="IPR036388">
    <property type="entry name" value="WH-like_DNA-bd_sf"/>
</dbReference>
<dbReference type="Pfam" id="PF03551">
    <property type="entry name" value="PadR"/>
    <property type="match status" value="1"/>
</dbReference>
<feature type="domain" description="Transcription regulator PadR N-terminal" evidence="1">
    <location>
        <begin position="17"/>
        <end position="81"/>
    </location>
</feature>
<dbReference type="HOGENOM" id="CLU_1976399_0_0_2"/>
<proteinExistence type="predicted"/>
<name>D9Q1Z7_ACIS3</name>
<organism evidence="2 3">
    <name type="scientific">Acidilobus saccharovorans (strain DSM 16705 / JCM 18335 / VKM B-2471 / 345-15)</name>
    <dbReference type="NCBI Taxonomy" id="666510"/>
    <lineage>
        <taxon>Archaea</taxon>
        <taxon>Thermoproteota</taxon>
        <taxon>Thermoprotei</taxon>
        <taxon>Acidilobales</taxon>
        <taxon>Acidilobaceae</taxon>
        <taxon>Acidilobus</taxon>
    </lineage>
</organism>
<dbReference type="PANTHER" id="PTHR43252:SF5">
    <property type="entry name" value="TRANSCRIPTIONAL REGULATOR, PADR-LIKE FAMILY"/>
    <property type="match status" value="1"/>
</dbReference>
<accession>D9Q1Z7</accession>
<dbReference type="eggNOG" id="arCOG00001">
    <property type="taxonomic scope" value="Archaea"/>
</dbReference>
<dbReference type="KEGG" id="asc:ASAC_0930"/>
<evidence type="ECO:0000259" key="1">
    <source>
        <dbReference type="Pfam" id="PF03551"/>
    </source>
</evidence>
<evidence type="ECO:0000313" key="3">
    <source>
        <dbReference type="Proteomes" id="UP000000346"/>
    </source>
</evidence>
<evidence type="ECO:0000313" key="2">
    <source>
        <dbReference type="EMBL" id="ADL19335.1"/>
    </source>
</evidence>
<dbReference type="PANTHER" id="PTHR43252">
    <property type="entry name" value="TRANSCRIPTIONAL REGULATOR YQJI"/>
    <property type="match status" value="1"/>
</dbReference>
<gene>
    <name evidence="2" type="ordered locus">ASAC_0930</name>
</gene>
<dbReference type="SUPFAM" id="SSF46785">
    <property type="entry name" value="Winged helix' DNA-binding domain"/>
    <property type="match status" value="1"/>
</dbReference>
<reference evidence="2 3" key="1">
    <citation type="journal article" date="2010" name="Appl. Environ. Microbiol.">
        <title>The genome sequence of the crenarchaeon Acidilobus saccharovorans supports a new order, Acidilobales, and suggests an important ecological role in terrestrial acidic hot springs.</title>
        <authorList>
            <person name="Mardanov A.V."/>
            <person name="Svetlitchnyi V.A."/>
            <person name="Beletsky A.V."/>
            <person name="Prokofeva M.I."/>
            <person name="Bonch-Osmolovskaya E.A."/>
            <person name="Ravin N.V."/>
            <person name="Skryabin K.G."/>
        </authorList>
    </citation>
    <scope>NUCLEOTIDE SEQUENCE [LARGE SCALE GENOMIC DNA]</scope>
    <source>
        <strain evidence="3">DSM 16705 / JCM 18335 / VKM B-2471 / 345-15</strain>
    </source>
</reference>